<proteinExistence type="predicted"/>
<reference evidence="3" key="2">
    <citation type="journal article" date="2021" name="PeerJ">
        <title>Extensive microbial diversity within the chicken gut microbiome revealed by metagenomics and culture.</title>
        <authorList>
            <person name="Gilroy R."/>
            <person name="Ravi A."/>
            <person name="Getino M."/>
            <person name="Pursley I."/>
            <person name="Horton D.L."/>
            <person name="Alikhan N.F."/>
            <person name="Baker D."/>
            <person name="Gharbi K."/>
            <person name="Hall N."/>
            <person name="Watson M."/>
            <person name="Adriaenssens E.M."/>
            <person name="Foster-Nyarko E."/>
            <person name="Jarju S."/>
            <person name="Secka A."/>
            <person name="Antonio M."/>
            <person name="Oren A."/>
            <person name="Chaudhuri R.R."/>
            <person name="La Ragione R."/>
            <person name="Hildebrand F."/>
            <person name="Pallen M.J."/>
        </authorList>
    </citation>
    <scope>NUCLEOTIDE SEQUENCE</scope>
    <source>
        <strain evidence="3">CHK33-4379</strain>
    </source>
</reference>
<keyword evidence="1" id="KW-1133">Transmembrane helix</keyword>
<evidence type="ECO:0000256" key="1">
    <source>
        <dbReference type="SAM" id="Phobius"/>
    </source>
</evidence>
<keyword evidence="1" id="KW-0812">Transmembrane</keyword>
<feature type="domain" description="RND related barrel-sandwich hybrid" evidence="2">
    <location>
        <begin position="67"/>
        <end position="256"/>
    </location>
</feature>
<sequence>MTYRRIRDTLLYILIFGCILAIVISQIYLLFSRESETEDAVEFTARSSISFTGVIVRNESLVYSQNASDGIINYLVEDGSRLSKQSNIATIYKSYDQIYYRYMIERLENELDVLESAQNRGTTEYVQPEFISSQISEMYKSVLSEIVSGDLTALDEDRLELLKLMCIYNVSSNVEDDYSERIAELNAELDGYRRALVNPIANISATDSGYFTSVVDGYESDISIDEIDSITTDKIREIISYPIKENVISSDVIGKVFSDYTWKLIGIINTDDRFFVNQSFDLMFSSLEKTYKGYVESITPTGNGNEAIIIVSCDEMDADIAGSRVLDAELLFGEYTGIKAPRSAVRFVNDQRGVYILEGEKMVFKKLDVIYEGNDFVLSRQGLDSDYLELYDRVLLDPVPTVEYDASDAPEVTAATSE</sequence>
<name>A0A9D1KLT9_9FIRM</name>
<dbReference type="Pfam" id="PF26018">
    <property type="entry name" value="BSH_RND_rel"/>
    <property type="match status" value="1"/>
</dbReference>
<organism evidence="3 4">
    <name type="scientific">Candidatus Faeciplasma pullistercoris</name>
    <dbReference type="NCBI Taxonomy" id="2840800"/>
    <lineage>
        <taxon>Bacteria</taxon>
        <taxon>Bacillati</taxon>
        <taxon>Bacillota</taxon>
        <taxon>Clostridia</taxon>
        <taxon>Eubacteriales</taxon>
        <taxon>Oscillospiraceae</taxon>
        <taxon>Oscillospiraceae incertae sedis</taxon>
        <taxon>Candidatus Faeciplasma</taxon>
    </lineage>
</organism>
<protein>
    <recommendedName>
        <fullName evidence="2">RND related barrel-sandwich hybrid domain-containing protein</fullName>
    </recommendedName>
</protein>
<dbReference type="InterPro" id="IPR058709">
    <property type="entry name" value="BSH_RND-rel"/>
</dbReference>
<dbReference type="AlphaFoldDB" id="A0A9D1KLT9"/>
<evidence type="ECO:0000313" key="3">
    <source>
        <dbReference type="EMBL" id="HIT59273.1"/>
    </source>
</evidence>
<gene>
    <name evidence="3" type="ORF">IAC39_06150</name>
</gene>
<dbReference type="Proteomes" id="UP000824136">
    <property type="component" value="Unassembled WGS sequence"/>
</dbReference>
<reference evidence="3" key="1">
    <citation type="submission" date="2020-10" db="EMBL/GenBank/DDBJ databases">
        <authorList>
            <person name="Gilroy R."/>
        </authorList>
    </citation>
    <scope>NUCLEOTIDE SEQUENCE</scope>
    <source>
        <strain evidence="3">CHK33-4379</strain>
    </source>
</reference>
<accession>A0A9D1KLT9</accession>
<keyword evidence="1" id="KW-0472">Membrane</keyword>
<feature type="transmembrane region" description="Helical" evidence="1">
    <location>
        <begin position="12"/>
        <end position="31"/>
    </location>
</feature>
<evidence type="ECO:0000259" key="2">
    <source>
        <dbReference type="Pfam" id="PF26018"/>
    </source>
</evidence>
<evidence type="ECO:0000313" key="4">
    <source>
        <dbReference type="Proteomes" id="UP000824136"/>
    </source>
</evidence>
<comment type="caution">
    <text evidence="3">The sequence shown here is derived from an EMBL/GenBank/DDBJ whole genome shotgun (WGS) entry which is preliminary data.</text>
</comment>
<dbReference type="EMBL" id="DVLL01000021">
    <property type="protein sequence ID" value="HIT59273.1"/>
    <property type="molecule type" value="Genomic_DNA"/>
</dbReference>